<proteinExistence type="predicted"/>
<dbReference type="EMBL" id="WIXE01005070">
    <property type="protein sequence ID" value="KAK5982471.1"/>
    <property type="molecule type" value="Genomic_DNA"/>
</dbReference>
<sequence length="71" mass="7970">MPIKDRLASLRKKSAVNNGDVIVMDSLVTEMEQRSTDEFLSKVSAIREGIGEMNDALELIRQLHNLLKIST</sequence>
<dbReference type="Proteomes" id="UP001331761">
    <property type="component" value="Unassembled WGS sequence"/>
</dbReference>
<keyword evidence="2" id="KW-1185">Reference proteome</keyword>
<gene>
    <name evidence="1" type="ORF">GCK32_020627</name>
</gene>
<evidence type="ECO:0000313" key="2">
    <source>
        <dbReference type="Proteomes" id="UP001331761"/>
    </source>
</evidence>
<evidence type="ECO:0000313" key="1">
    <source>
        <dbReference type="EMBL" id="KAK5982471.1"/>
    </source>
</evidence>
<feature type="non-terminal residue" evidence="1">
    <location>
        <position position="71"/>
    </location>
</feature>
<organism evidence="1 2">
    <name type="scientific">Trichostrongylus colubriformis</name>
    <name type="common">Black scour worm</name>
    <dbReference type="NCBI Taxonomy" id="6319"/>
    <lineage>
        <taxon>Eukaryota</taxon>
        <taxon>Metazoa</taxon>
        <taxon>Ecdysozoa</taxon>
        <taxon>Nematoda</taxon>
        <taxon>Chromadorea</taxon>
        <taxon>Rhabditida</taxon>
        <taxon>Rhabditina</taxon>
        <taxon>Rhabditomorpha</taxon>
        <taxon>Strongyloidea</taxon>
        <taxon>Trichostrongylidae</taxon>
        <taxon>Trichostrongylus</taxon>
    </lineage>
</organism>
<protein>
    <submittedName>
        <fullName evidence="1">Uncharacterized protein</fullName>
    </submittedName>
</protein>
<name>A0AAN8IQS2_TRICO</name>
<accession>A0AAN8IQS2</accession>
<dbReference type="AlphaFoldDB" id="A0AAN8IQS2"/>
<comment type="caution">
    <text evidence="1">The sequence shown here is derived from an EMBL/GenBank/DDBJ whole genome shotgun (WGS) entry which is preliminary data.</text>
</comment>
<reference evidence="1 2" key="1">
    <citation type="submission" date="2019-10" db="EMBL/GenBank/DDBJ databases">
        <title>Assembly and Annotation for the nematode Trichostrongylus colubriformis.</title>
        <authorList>
            <person name="Martin J."/>
        </authorList>
    </citation>
    <scope>NUCLEOTIDE SEQUENCE [LARGE SCALE GENOMIC DNA]</scope>
    <source>
        <strain evidence="1">G859</strain>
        <tissue evidence="1">Whole worm</tissue>
    </source>
</reference>